<keyword evidence="2" id="KW-1185">Reference proteome</keyword>
<accession>A0A916JP32</accession>
<evidence type="ECO:0000313" key="2">
    <source>
        <dbReference type="Proteomes" id="UP000683507"/>
    </source>
</evidence>
<proteinExistence type="predicted"/>
<evidence type="ECO:0000313" key="1">
    <source>
        <dbReference type="EMBL" id="CAG5085131.1"/>
    </source>
</evidence>
<dbReference type="RefSeq" id="WP_258542872.1">
    <property type="nucleotide sequence ID" value="NZ_OU015584.1"/>
</dbReference>
<gene>
    <name evidence="1" type="ORF">CRYO30217_02657</name>
</gene>
<name>A0A916JP32_9FLAO</name>
<protein>
    <submittedName>
        <fullName evidence="1">Uncharacterized protein</fullName>
    </submittedName>
</protein>
<sequence>MNIGKRLLLICENSTYLVSDNGLDFFSPLEDTTTYDIGGNFVDFPRRGGIFYDSSMSICNENPCSASAKLISISEEKFIVTRSFNSSDYVMCVGVKNEQGTGERFFWGYLSVEEFTEDDFSYGSANDVAGSYTSSLTLGGYTYSDVYVLQHGQDTVYFNRSLGILRF</sequence>
<dbReference type="Proteomes" id="UP000683507">
    <property type="component" value="Chromosome"/>
</dbReference>
<dbReference type="EMBL" id="OU015584">
    <property type="protein sequence ID" value="CAG5085131.1"/>
    <property type="molecule type" value="Genomic_DNA"/>
</dbReference>
<organism evidence="1 2">
    <name type="scientific">Parvicella tangerina</name>
    <dbReference type="NCBI Taxonomy" id="2829795"/>
    <lineage>
        <taxon>Bacteria</taxon>
        <taxon>Pseudomonadati</taxon>
        <taxon>Bacteroidota</taxon>
        <taxon>Flavobacteriia</taxon>
        <taxon>Flavobacteriales</taxon>
        <taxon>Parvicellaceae</taxon>
        <taxon>Parvicella</taxon>
    </lineage>
</organism>
<dbReference type="KEGG" id="ptan:CRYO30217_02657"/>
<reference evidence="1" key="1">
    <citation type="submission" date="2021-04" db="EMBL/GenBank/DDBJ databases">
        <authorList>
            <person name="Rodrigo-Torres L."/>
            <person name="Arahal R. D."/>
            <person name="Lucena T."/>
        </authorList>
    </citation>
    <scope>NUCLEOTIDE SEQUENCE</scope>
    <source>
        <strain evidence="1">AS29M-1</strain>
    </source>
</reference>
<dbReference type="AlphaFoldDB" id="A0A916JP32"/>